<protein>
    <submittedName>
        <fullName evidence="1">Uncharacterized protein</fullName>
    </submittedName>
</protein>
<sequence length="48" mass="5359">MLESFMGDTLVCGQCALKCHAVKIQNCLFFQNFSKTAFQVVSGCALYY</sequence>
<reference evidence="1" key="1">
    <citation type="submission" date="2018-02" db="EMBL/GenBank/DDBJ databases">
        <title>Rhizophora mucronata_Transcriptome.</title>
        <authorList>
            <person name="Meera S.P."/>
            <person name="Sreeshan A."/>
            <person name="Augustine A."/>
        </authorList>
    </citation>
    <scope>NUCLEOTIDE SEQUENCE</scope>
    <source>
        <tissue evidence="1">Leaf</tissue>
    </source>
</reference>
<accession>A0A2P2Q9D8</accession>
<evidence type="ECO:0000313" key="1">
    <source>
        <dbReference type="EMBL" id="MBX63601.1"/>
    </source>
</evidence>
<dbReference type="AlphaFoldDB" id="A0A2P2Q9D8"/>
<proteinExistence type="predicted"/>
<organism evidence="1">
    <name type="scientific">Rhizophora mucronata</name>
    <name type="common">Asiatic mangrove</name>
    <dbReference type="NCBI Taxonomy" id="61149"/>
    <lineage>
        <taxon>Eukaryota</taxon>
        <taxon>Viridiplantae</taxon>
        <taxon>Streptophyta</taxon>
        <taxon>Embryophyta</taxon>
        <taxon>Tracheophyta</taxon>
        <taxon>Spermatophyta</taxon>
        <taxon>Magnoliopsida</taxon>
        <taxon>eudicotyledons</taxon>
        <taxon>Gunneridae</taxon>
        <taxon>Pentapetalae</taxon>
        <taxon>rosids</taxon>
        <taxon>fabids</taxon>
        <taxon>Malpighiales</taxon>
        <taxon>Rhizophoraceae</taxon>
        <taxon>Rhizophora</taxon>
    </lineage>
</organism>
<dbReference type="EMBL" id="GGEC01083117">
    <property type="protein sequence ID" value="MBX63601.1"/>
    <property type="molecule type" value="Transcribed_RNA"/>
</dbReference>
<name>A0A2P2Q9D8_RHIMU</name>